<keyword evidence="2" id="KW-1185">Reference proteome</keyword>
<reference evidence="1 2" key="1">
    <citation type="journal article" date="2016" name="Genome Biol. Evol.">
        <title>Divergent and convergent evolution of fungal pathogenicity.</title>
        <authorList>
            <person name="Shang Y."/>
            <person name="Xiao G."/>
            <person name="Zheng P."/>
            <person name="Cen K."/>
            <person name="Zhan S."/>
            <person name="Wang C."/>
        </authorList>
    </citation>
    <scope>NUCLEOTIDE SEQUENCE [LARGE SCALE GENOMIC DNA]</scope>
    <source>
        <strain evidence="1 2">RCEF 1005</strain>
    </source>
</reference>
<proteinExistence type="predicted"/>
<organism evidence="1 2">
    <name type="scientific">Akanthomyces lecanii RCEF 1005</name>
    <dbReference type="NCBI Taxonomy" id="1081108"/>
    <lineage>
        <taxon>Eukaryota</taxon>
        <taxon>Fungi</taxon>
        <taxon>Dikarya</taxon>
        <taxon>Ascomycota</taxon>
        <taxon>Pezizomycotina</taxon>
        <taxon>Sordariomycetes</taxon>
        <taxon>Hypocreomycetidae</taxon>
        <taxon>Hypocreales</taxon>
        <taxon>Cordycipitaceae</taxon>
        <taxon>Akanthomyces</taxon>
        <taxon>Cordyceps confragosa</taxon>
    </lineage>
</organism>
<dbReference type="AlphaFoldDB" id="A0A162KV27"/>
<accession>A0A162KV27</accession>
<evidence type="ECO:0000313" key="2">
    <source>
        <dbReference type="Proteomes" id="UP000076881"/>
    </source>
</evidence>
<dbReference type="EMBL" id="AZHF01000013">
    <property type="protein sequence ID" value="OAA66384.1"/>
    <property type="molecule type" value="Genomic_DNA"/>
</dbReference>
<evidence type="ECO:0000313" key="1">
    <source>
        <dbReference type="EMBL" id="OAA66384.1"/>
    </source>
</evidence>
<protein>
    <submittedName>
        <fullName evidence="1">Uncharacterized protein</fullName>
    </submittedName>
</protein>
<name>A0A162KV27_CORDF</name>
<sequence>MSDSSSAMMVSYFNARKVELYEKMLAHNSNQESFELYREYEEIEEHLRRYNRDFDAHIATSDKRKQPQEHGEVAAKSDCKTGGADVIMENWNTAWNKTVPSPKRGIKRRSLLADDDLTGSGVDTGKPHLDHYDTQTADFRGFKTAVH</sequence>
<comment type="caution">
    <text evidence="1">The sequence shown here is derived from an EMBL/GenBank/DDBJ whole genome shotgun (WGS) entry which is preliminary data.</text>
</comment>
<dbReference type="Proteomes" id="UP000076881">
    <property type="component" value="Unassembled WGS sequence"/>
</dbReference>
<gene>
    <name evidence="1" type="ORF">LEL_10483</name>
</gene>